<keyword evidence="1" id="KW-0067">ATP-binding</keyword>
<dbReference type="SMART" id="SM00220">
    <property type="entry name" value="S_TKc"/>
    <property type="match status" value="1"/>
</dbReference>
<feature type="region of interest" description="Disordered" evidence="2">
    <location>
        <begin position="375"/>
        <end position="405"/>
    </location>
</feature>
<comment type="caution">
    <text evidence="4">The sequence shown here is derived from an EMBL/GenBank/DDBJ whole genome shotgun (WGS) entry which is preliminary data.</text>
</comment>
<dbReference type="PROSITE" id="PS50011">
    <property type="entry name" value="PROTEIN_KINASE_DOM"/>
    <property type="match status" value="1"/>
</dbReference>
<gene>
    <name evidence="4" type="ORF">PN497_23750</name>
</gene>
<accession>A0ABT4ZY39</accession>
<feature type="compositionally biased region" description="Polar residues" evidence="2">
    <location>
        <begin position="376"/>
        <end position="393"/>
    </location>
</feature>
<evidence type="ECO:0000313" key="4">
    <source>
        <dbReference type="EMBL" id="MDB9444346.1"/>
    </source>
</evidence>
<dbReference type="InterPro" id="IPR016187">
    <property type="entry name" value="CTDL_fold"/>
</dbReference>
<dbReference type="InterPro" id="IPR051043">
    <property type="entry name" value="Sulfatase_Mod_Factor_Kinase"/>
</dbReference>
<evidence type="ECO:0000259" key="3">
    <source>
        <dbReference type="PROSITE" id="PS50011"/>
    </source>
</evidence>
<dbReference type="InterPro" id="IPR005532">
    <property type="entry name" value="SUMF_dom"/>
</dbReference>
<keyword evidence="1" id="KW-0547">Nucleotide-binding</keyword>
<dbReference type="Pfam" id="PF00069">
    <property type="entry name" value="Pkinase"/>
    <property type="match status" value="1"/>
</dbReference>
<dbReference type="PANTHER" id="PTHR23150">
    <property type="entry name" value="SULFATASE MODIFYING FACTOR 1, 2"/>
    <property type="match status" value="1"/>
</dbReference>
<keyword evidence="4" id="KW-0418">Kinase</keyword>
<reference evidence="4 5" key="1">
    <citation type="submission" date="2023-01" db="EMBL/GenBank/DDBJ databases">
        <title>Genomes from the Australian National Cyanobacteria Reference Collection.</title>
        <authorList>
            <person name="Willis A."/>
            <person name="Lee E.M.F."/>
        </authorList>
    </citation>
    <scope>NUCLEOTIDE SEQUENCE [LARGE SCALE GENOMIC DNA]</scope>
    <source>
        <strain evidence="4 5">CS-549</strain>
    </source>
</reference>
<dbReference type="InterPro" id="IPR011009">
    <property type="entry name" value="Kinase-like_dom_sf"/>
</dbReference>
<keyword evidence="5" id="KW-1185">Reference proteome</keyword>
<dbReference type="InterPro" id="IPR017441">
    <property type="entry name" value="Protein_kinase_ATP_BS"/>
</dbReference>
<dbReference type="GO" id="GO:0016301">
    <property type="term" value="F:kinase activity"/>
    <property type="evidence" value="ECO:0007669"/>
    <property type="project" value="UniProtKB-KW"/>
</dbReference>
<name>A0ABT4ZY39_9CYAN</name>
<proteinExistence type="predicted"/>
<dbReference type="Proteomes" id="UP001211711">
    <property type="component" value="Unassembled WGS sequence"/>
</dbReference>
<dbReference type="SUPFAM" id="SSF56112">
    <property type="entry name" value="Protein kinase-like (PK-like)"/>
    <property type="match status" value="1"/>
</dbReference>
<dbReference type="Gene3D" id="3.90.1580.10">
    <property type="entry name" value="paralog of FGE (formylglycine-generating enzyme)"/>
    <property type="match status" value="1"/>
</dbReference>
<feature type="compositionally biased region" description="Pro residues" evidence="2">
    <location>
        <begin position="293"/>
        <end position="308"/>
    </location>
</feature>
<feature type="region of interest" description="Disordered" evidence="2">
    <location>
        <begin position="289"/>
        <end position="341"/>
    </location>
</feature>
<dbReference type="EMBL" id="JAQMTI010000307">
    <property type="protein sequence ID" value="MDB9444346.1"/>
    <property type="molecule type" value="Genomic_DNA"/>
</dbReference>
<dbReference type="Gene3D" id="3.30.200.20">
    <property type="entry name" value="Phosphorylase Kinase, domain 1"/>
    <property type="match status" value="1"/>
</dbReference>
<dbReference type="CDD" id="cd14014">
    <property type="entry name" value="STKc_PknB_like"/>
    <property type="match status" value="1"/>
</dbReference>
<dbReference type="Pfam" id="PF03781">
    <property type="entry name" value="FGE-sulfatase"/>
    <property type="match status" value="1"/>
</dbReference>
<dbReference type="InterPro" id="IPR000719">
    <property type="entry name" value="Prot_kinase_dom"/>
</dbReference>
<sequence>MNQICCLNPDCHNPTVADTTKFCPSCGIPLVILRNHYRPVKPLGGGGFGKTYLAEDTDKFDENCVIKQLAPQTQNTYALKKATELFEEEAKRLQQLQHPQIPRLQAYFEENGYLYLIQDFIDGENLLIELANGATFDERKIRKLLLEILPVLQIVHNQKIIHRDIKPENIMRRRSDGKLFLIDFGASKQLQGTMRPGTIIGSYGYASLEQMEDREVYPASDLFSLGATCFHLMTRVHPWNLWKTQGYGWVEKWRVHLQQPVSVELGKILDKLLQTEYQNRYQSSDKLLQVLQTPPPPPPQPPQPPQPPISQKLGSSQNQSSQNQSFQNQSSQNQSFQNQSPQPTIITRRNFLVYPSLFVGGVTIAVVGQNLLFPSPKNQTSENQTSSNTPSPKNQTSENQTSSNSLSTFNFEVVTTDSTGSIINRRNSSARYFTEDLGNGVTLEMVEIPGGTFLMGSPESEAQRSSDEGPQRQVTVPSFFMGKYPLTQEQYQAIMGNNPSHFKGNWFDKNRKRPVERVNWNDAVTFCQRLSQKTGKTYRLPSEAQWEYACRAGTTTPFYFGESITTDLVNYNGNETYGSAPKGIYRQQTTDVGSFPPNAFGLYDMHGNVWELCLDDWVDNYSNAPTDGSAVTSQSELKVLRGGSWNYGPGSCRSAYRHYGLPDFSAYNRGFRLVVSGARTL</sequence>
<dbReference type="RefSeq" id="WP_096571909.1">
    <property type="nucleotide sequence ID" value="NZ_JAQMTI010000307.1"/>
</dbReference>
<feature type="compositionally biased region" description="Low complexity" evidence="2">
    <location>
        <begin position="315"/>
        <end position="341"/>
    </location>
</feature>
<dbReference type="NCBIfam" id="NF045510">
    <property type="entry name" value="4Cys_prefix_kin"/>
    <property type="match status" value="1"/>
</dbReference>
<keyword evidence="4" id="KW-0808">Transferase</keyword>
<organism evidence="4 5">
    <name type="scientific">Sphaerospermopsis kisseleviana CS-549</name>
    <dbReference type="NCBI Taxonomy" id="3021783"/>
    <lineage>
        <taxon>Bacteria</taxon>
        <taxon>Bacillati</taxon>
        <taxon>Cyanobacteriota</taxon>
        <taxon>Cyanophyceae</taxon>
        <taxon>Nostocales</taxon>
        <taxon>Aphanizomenonaceae</taxon>
        <taxon>Sphaerospermopsis</taxon>
        <taxon>Sphaerospermopsis kisseleviana</taxon>
    </lineage>
</organism>
<feature type="domain" description="Protein kinase" evidence="3">
    <location>
        <begin position="37"/>
        <end position="291"/>
    </location>
</feature>
<dbReference type="SUPFAM" id="SSF56436">
    <property type="entry name" value="C-type lectin-like"/>
    <property type="match status" value="1"/>
</dbReference>
<feature type="binding site" evidence="1">
    <location>
        <position position="67"/>
    </location>
    <ligand>
        <name>ATP</name>
        <dbReference type="ChEBI" id="CHEBI:30616"/>
    </ligand>
</feature>
<evidence type="ECO:0000313" key="5">
    <source>
        <dbReference type="Proteomes" id="UP001211711"/>
    </source>
</evidence>
<evidence type="ECO:0000256" key="2">
    <source>
        <dbReference type="SAM" id="MobiDB-lite"/>
    </source>
</evidence>
<feature type="compositionally biased region" description="Low complexity" evidence="2">
    <location>
        <begin position="394"/>
        <end position="405"/>
    </location>
</feature>
<dbReference type="PROSITE" id="PS00107">
    <property type="entry name" value="PROTEIN_KINASE_ATP"/>
    <property type="match status" value="1"/>
</dbReference>
<dbReference type="InterPro" id="IPR042095">
    <property type="entry name" value="SUMF_sf"/>
</dbReference>
<dbReference type="PANTHER" id="PTHR23150:SF19">
    <property type="entry name" value="FORMYLGLYCINE-GENERATING ENZYME"/>
    <property type="match status" value="1"/>
</dbReference>
<protein>
    <submittedName>
        <fullName evidence="4">Bifunctional serine/threonine-protein kinase/formylglycine-generating enzyme family protein</fullName>
    </submittedName>
</protein>
<dbReference type="Gene3D" id="1.10.510.10">
    <property type="entry name" value="Transferase(Phosphotransferase) domain 1"/>
    <property type="match status" value="1"/>
</dbReference>
<evidence type="ECO:0000256" key="1">
    <source>
        <dbReference type="PROSITE-ProRule" id="PRU10141"/>
    </source>
</evidence>